<evidence type="ECO:0000313" key="3">
    <source>
        <dbReference type="EMBL" id="MCS4158066.1"/>
    </source>
</evidence>
<evidence type="ECO:0000313" key="4">
    <source>
        <dbReference type="Proteomes" id="UP001155034"/>
    </source>
</evidence>
<sequence length="297" mass="33183">MIYQTPDALDLQLDRIPSLPPPRRVVLTTPTHFDVEYVINPHMSENVGAVNTDVAWQQWKALRAAYTALDHTPVLVNGQSGLPDMVFCANQTLPFYDPASDSKGVVLSRMHSEQRADEVPYYARFFEEEGYAVDTLPEDLDADFEGMGDALWHPGHHLLWGGYGYRTSPEAYEALGDLLDVPIVALRLVDPDYYHLDTCLCPLDARHALVAPEAFDDAGRALIDALFETVIEVPDHEARHQFACNAHCPDGAHVLIQEGCEGTNAQLRNHDFVPVELDTSEFMKSGGSVFCMKQMIW</sequence>
<dbReference type="RefSeq" id="WP_011403948.1">
    <property type="nucleotide sequence ID" value="NZ_CALTRV010000008.1"/>
</dbReference>
<proteinExistence type="predicted"/>
<dbReference type="Proteomes" id="UP001155110">
    <property type="component" value="Unassembled WGS sequence"/>
</dbReference>
<organism evidence="1 4">
    <name type="scientific">Salinibacter ruber</name>
    <dbReference type="NCBI Taxonomy" id="146919"/>
    <lineage>
        <taxon>Bacteria</taxon>
        <taxon>Pseudomonadati</taxon>
        <taxon>Rhodothermota</taxon>
        <taxon>Rhodothermia</taxon>
        <taxon>Rhodothermales</taxon>
        <taxon>Salinibacteraceae</taxon>
        <taxon>Salinibacter</taxon>
    </lineage>
</organism>
<protein>
    <submittedName>
        <fullName evidence="1">N-dimethylarginine dimethylaminohydrolase</fullName>
    </submittedName>
</protein>
<dbReference type="Gene3D" id="3.75.10.10">
    <property type="entry name" value="L-arginine/glycine Amidinotransferase, Chain A"/>
    <property type="match status" value="1"/>
</dbReference>
<dbReference type="SUPFAM" id="SSF55909">
    <property type="entry name" value="Pentein"/>
    <property type="match status" value="1"/>
</dbReference>
<evidence type="ECO:0000313" key="2">
    <source>
        <dbReference type="EMBL" id="MCS4037041.1"/>
    </source>
</evidence>
<dbReference type="GeneID" id="83728107"/>
<dbReference type="EMBL" id="JANUBF010000013">
    <property type="protein sequence ID" value="MCS4037041.1"/>
    <property type="molecule type" value="Genomic_DNA"/>
</dbReference>
<gene>
    <name evidence="1" type="ORF">GGP82_002318</name>
    <name evidence="3" type="ORF">GGP99_002036</name>
    <name evidence="2" type="ORF">GGQ01_002120</name>
</gene>
<dbReference type="Pfam" id="PF19420">
    <property type="entry name" value="DDAH_eukar"/>
    <property type="match status" value="1"/>
</dbReference>
<dbReference type="AlphaFoldDB" id="A0A840DBF6"/>
<dbReference type="Proteomes" id="UP001155034">
    <property type="component" value="Unassembled WGS sequence"/>
</dbReference>
<accession>A0A840DBF6</accession>
<reference evidence="1" key="1">
    <citation type="submission" date="2022-08" db="EMBL/GenBank/DDBJ databases">
        <title>Genomic Encyclopedia of Type Strains, Phase V (KMG-V): Genome sequencing to study the core and pangenomes of soil and plant-associated prokaryotes.</title>
        <authorList>
            <person name="Whitman W."/>
        </authorList>
    </citation>
    <scope>NUCLEOTIDE SEQUENCE</scope>
    <source>
        <strain evidence="1">SP2016B</strain>
        <strain evidence="3">SP3002</strain>
        <strain evidence="2">SP3012</strain>
    </source>
</reference>
<comment type="caution">
    <text evidence="1">The sequence shown here is derived from an EMBL/GenBank/DDBJ whole genome shotgun (WGS) entry which is preliminary data.</text>
</comment>
<dbReference type="Proteomes" id="UP001155040">
    <property type="component" value="Unassembled WGS sequence"/>
</dbReference>
<name>A0A840DBF6_9BACT</name>
<dbReference type="EMBL" id="JANTZM010000009">
    <property type="protein sequence ID" value="MCS4158066.1"/>
    <property type="molecule type" value="Genomic_DNA"/>
</dbReference>
<dbReference type="EMBL" id="JANTYZ010000006">
    <property type="protein sequence ID" value="MCS3865756.1"/>
    <property type="molecule type" value="Genomic_DNA"/>
</dbReference>
<evidence type="ECO:0000313" key="1">
    <source>
        <dbReference type="EMBL" id="MCS3865756.1"/>
    </source>
</evidence>